<keyword evidence="1" id="KW-0547">Nucleotide-binding</keyword>
<dbReference type="VEuPathDB" id="VectorBase:RPRC003616"/>
<evidence type="ECO:0000256" key="2">
    <source>
        <dbReference type="ARBA" id="ARBA00022840"/>
    </source>
</evidence>
<feature type="compositionally biased region" description="Acidic residues" evidence="3">
    <location>
        <begin position="90"/>
        <end position="103"/>
    </location>
</feature>
<name>T1HHU3_RHOPR</name>
<organism evidence="4 5">
    <name type="scientific">Rhodnius prolixus</name>
    <name type="common">Triatomid bug</name>
    <dbReference type="NCBI Taxonomy" id="13249"/>
    <lineage>
        <taxon>Eukaryota</taxon>
        <taxon>Metazoa</taxon>
        <taxon>Ecdysozoa</taxon>
        <taxon>Arthropoda</taxon>
        <taxon>Hexapoda</taxon>
        <taxon>Insecta</taxon>
        <taxon>Pterygota</taxon>
        <taxon>Neoptera</taxon>
        <taxon>Paraneoptera</taxon>
        <taxon>Hemiptera</taxon>
        <taxon>Heteroptera</taxon>
        <taxon>Panheteroptera</taxon>
        <taxon>Cimicomorpha</taxon>
        <taxon>Reduviidae</taxon>
        <taxon>Triatominae</taxon>
        <taxon>Rhodnius</taxon>
    </lineage>
</organism>
<evidence type="ECO:0000256" key="1">
    <source>
        <dbReference type="ARBA" id="ARBA00022741"/>
    </source>
</evidence>
<evidence type="ECO:0000313" key="4">
    <source>
        <dbReference type="EnsemblMetazoa" id="RPRC003616-PA"/>
    </source>
</evidence>
<dbReference type="EnsemblMetazoa" id="RPRC003616-RA">
    <property type="protein sequence ID" value="RPRC003616-PA"/>
    <property type="gene ID" value="RPRC003616"/>
</dbReference>
<dbReference type="GO" id="GO:0000027">
    <property type="term" value="P:ribosomal large subunit assembly"/>
    <property type="evidence" value="ECO:0007669"/>
    <property type="project" value="TreeGrafter"/>
</dbReference>
<feature type="compositionally biased region" description="Basic and acidic residues" evidence="3">
    <location>
        <begin position="48"/>
        <end position="72"/>
    </location>
</feature>
<evidence type="ECO:0000313" key="5">
    <source>
        <dbReference type="Proteomes" id="UP000015103"/>
    </source>
</evidence>
<dbReference type="HOGENOM" id="CLU_2067319_0_0_1"/>
<protein>
    <submittedName>
        <fullName evidence="4">Uncharacterized protein</fullName>
    </submittedName>
</protein>
<evidence type="ECO:0000256" key="3">
    <source>
        <dbReference type="SAM" id="MobiDB-lite"/>
    </source>
</evidence>
<proteinExistence type="predicted"/>
<feature type="compositionally biased region" description="Basic and acidic residues" evidence="3">
    <location>
        <begin position="104"/>
        <end position="119"/>
    </location>
</feature>
<feature type="region of interest" description="Disordered" evidence="3">
    <location>
        <begin position="1"/>
        <end position="119"/>
    </location>
</feature>
<dbReference type="GO" id="GO:0005634">
    <property type="term" value="C:nucleus"/>
    <property type="evidence" value="ECO:0007669"/>
    <property type="project" value="TreeGrafter"/>
</dbReference>
<dbReference type="PANTHER" id="PTHR48103">
    <property type="entry name" value="MIDASIN-RELATED"/>
    <property type="match status" value="1"/>
</dbReference>
<sequence length="119" mass="13167">MIQGYNIPEGLVDNEEGEGEGAKGGLGLGDGEGEKDISDQIESQDQLEDAKKPGEYEKEEHQECKEEEKGIEMDEDMGGKLQDLEKKGEGDEEDDDDKEDEPDKEMGETDKGDDVLDKE</sequence>
<dbReference type="eggNOG" id="KOG1808">
    <property type="taxonomic scope" value="Eukaryota"/>
</dbReference>
<accession>T1HHU3</accession>
<dbReference type="PANTHER" id="PTHR48103:SF2">
    <property type="entry name" value="MIDASIN"/>
    <property type="match status" value="1"/>
</dbReference>
<dbReference type="AlphaFoldDB" id="T1HHU3"/>
<dbReference type="GO" id="GO:0000055">
    <property type="term" value="P:ribosomal large subunit export from nucleus"/>
    <property type="evidence" value="ECO:0007669"/>
    <property type="project" value="TreeGrafter"/>
</dbReference>
<keyword evidence="2" id="KW-0067">ATP-binding</keyword>
<dbReference type="GO" id="GO:0005524">
    <property type="term" value="F:ATP binding"/>
    <property type="evidence" value="ECO:0007669"/>
    <property type="project" value="UniProtKB-KW"/>
</dbReference>
<dbReference type="InParanoid" id="T1HHU3"/>
<dbReference type="STRING" id="13249.T1HHU3"/>
<dbReference type="Proteomes" id="UP000015103">
    <property type="component" value="Unassembled WGS sequence"/>
</dbReference>
<reference evidence="4" key="1">
    <citation type="submission" date="2015-05" db="UniProtKB">
        <authorList>
            <consortium name="EnsemblMetazoa"/>
        </authorList>
    </citation>
    <scope>IDENTIFICATION</scope>
</reference>
<dbReference type="GO" id="GO:0030687">
    <property type="term" value="C:preribosome, large subunit precursor"/>
    <property type="evidence" value="ECO:0007669"/>
    <property type="project" value="TreeGrafter"/>
</dbReference>
<dbReference type="EMBL" id="ACPB03008528">
    <property type="status" value="NOT_ANNOTATED_CDS"/>
    <property type="molecule type" value="Genomic_DNA"/>
</dbReference>
<keyword evidence="5" id="KW-1185">Reference proteome</keyword>